<feature type="domain" description="Thiamine pyrophosphate enzyme N-terminal TPP-binding" evidence="8">
    <location>
        <begin position="1"/>
        <end position="123"/>
    </location>
</feature>
<dbReference type="GO" id="GO:0003984">
    <property type="term" value="F:acetolactate synthase activity"/>
    <property type="evidence" value="ECO:0007669"/>
    <property type="project" value="UniProtKB-EC"/>
</dbReference>
<keyword evidence="10" id="KW-1185">Reference proteome</keyword>
<dbReference type="PANTHER" id="PTHR18968:SF13">
    <property type="entry name" value="ACETOLACTATE SYNTHASE CATALYTIC SUBUNIT, MITOCHONDRIAL"/>
    <property type="match status" value="1"/>
</dbReference>
<dbReference type="InterPro" id="IPR045229">
    <property type="entry name" value="TPP_enz"/>
</dbReference>
<dbReference type="GO" id="GO:0050660">
    <property type="term" value="F:flavin adenine dinucleotide binding"/>
    <property type="evidence" value="ECO:0007669"/>
    <property type="project" value="TreeGrafter"/>
</dbReference>
<comment type="caution">
    <text evidence="9">The sequence shown here is derived from an EMBL/GenBank/DDBJ whole genome shotgun (WGS) entry which is preliminary data.</text>
</comment>
<dbReference type="Proteomes" id="UP000640274">
    <property type="component" value="Unassembled WGS sequence"/>
</dbReference>
<evidence type="ECO:0000313" key="10">
    <source>
        <dbReference type="Proteomes" id="UP000640274"/>
    </source>
</evidence>
<feature type="domain" description="Thiamine pyrophosphate enzyme TPP-binding" evidence="7">
    <location>
        <begin position="398"/>
        <end position="547"/>
    </location>
</feature>
<dbReference type="FunFam" id="3.40.50.1220:FF:000008">
    <property type="entry name" value="Acetolactate synthase"/>
    <property type="match status" value="1"/>
</dbReference>
<sequence length="594" mass="64333">MKLSDYVIDFIGKQGVSHIFEMIGGAIAHLLDATYDREDMDCISVHHEQSAAFAAEGYARVNGKLGVAMATSGPGALNLLTGIGSCYFDSVPSLFITGQVNTYEYKGDRPVRQIGFQETDIVSIVRPIVKYAEMVTDPAQIRYQLEKAVFLAGHGRPGPVLLDLPMNVQRAEIEPDQLESFYGSSEHHALRVTPKPVSSRDIARTLELLGQASRPVILAGGGIRSADATAELRELVERTGIPVVHSLLGLDALPGTHPASAGLIGSYGNRYSNLTVANSDFLLILGSRLDTRQTGTLPESFAREAVKVHVDIDAAELNEKVRVDLAVHADVKSFLTRLLKALHDRQPKDYKPWHGVISNYKTRYPSGTPELASGAIEPNRFMELLSDRSAAGDLIVLDVGQHQMWASQSFRLREGQRLLNAGGMGAMGFALPAAIGAAKAAPGRRVIVIAGDGGIQVNIQELNTVARHGLPIKIFVMNNNNLGMVRQFQDMYFSGRRQSTVNSYSCPNLPAIAHAYGLKAFTIDDVSKAPEQIEAALRAEGSVLVEVKLALDTTVTPKLAVHHPVENMSPELAPGELESVMIIEAWKKPDRGGV</sequence>
<dbReference type="GO" id="GO:0030976">
    <property type="term" value="F:thiamine pyrophosphate binding"/>
    <property type="evidence" value="ECO:0007669"/>
    <property type="project" value="InterPro"/>
</dbReference>
<comment type="catalytic activity">
    <reaction evidence="4">
        <text>2 pyruvate + H(+) = (2S)-2-acetolactate + CO2</text>
        <dbReference type="Rhea" id="RHEA:25249"/>
        <dbReference type="ChEBI" id="CHEBI:15361"/>
        <dbReference type="ChEBI" id="CHEBI:15378"/>
        <dbReference type="ChEBI" id="CHEBI:16526"/>
        <dbReference type="ChEBI" id="CHEBI:58476"/>
        <dbReference type="EC" id="2.2.1.6"/>
    </reaction>
</comment>
<evidence type="ECO:0000313" key="9">
    <source>
        <dbReference type="EMBL" id="MBJ6362724.1"/>
    </source>
</evidence>
<dbReference type="AlphaFoldDB" id="A0A934MRW1"/>
<dbReference type="GO" id="GO:0005948">
    <property type="term" value="C:acetolactate synthase complex"/>
    <property type="evidence" value="ECO:0007669"/>
    <property type="project" value="TreeGrafter"/>
</dbReference>
<keyword evidence="3 5" id="KW-0786">Thiamine pyrophosphate</keyword>
<evidence type="ECO:0000256" key="1">
    <source>
        <dbReference type="ARBA" id="ARBA00001964"/>
    </source>
</evidence>
<dbReference type="CDD" id="cd07035">
    <property type="entry name" value="TPP_PYR_POX_like"/>
    <property type="match status" value="1"/>
</dbReference>
<dbReference type="Pfam" id="PF02775">
    <property type="entry name" value="TPP_enzyme_C"/>
    <property type="match status" value="1"/>
</dbReference>
<organism evidence="9 10">
    <name type="scientific">Paenibacillus roseus</name>
    <dbReference type="NCBI Taxonomy" id="2798579"/>
    <lineage>
        <taxon>Bacteria</taxon>
        <taxon>Bacillati</taxon>
        <taxon>Bacillota</taxon>
        <taxon>Bacilli</taxon>
        <taxon>Bacillales</taxon>
        <taxon>Paenibacillaceae</taxon>
        <taxon>Paenibacillus</taxon>
    </lineage>
</organism>
<name>A0A934MRW1_9BACL</name>
<dbReference type="InterPro" id="IPR011766">
    <property type="entry name" value="TPP_enzyme_TPP-bd"/>
</dbReference>
<dbReference type="InterPro" id="IPR029035">
    <property type="entry name" value="DHS-like_NAD/FAD-binding_dom"/>
</dbReference>
<dbReference type="EMBL" id="JAELUP010000089">
    <property type="protein sequence ID" value="MBJ6362724.1"/>
    <property type="molecule type" value="Genomic_DNA"/>
</dbReference>
<comment type="cofactor">
    <cofactor evidence="1">
        <name>thiamine diphosphate</name>
        <dbReference type="ChEBI" id="CHEBI:58937"/>
    </cofactor>
</comment>
<evidence type="ECO:0000256" key="5">
    <source>
        <dbReference type="RuleBase" id="RU362132"/>
    </source>
</evidence>
<dbReference type="Gene3D" id="3.40.50.970">
    <property type="match status" value="2"/>
</dbReference>
<dbReference type="GO" id="GO:0009099">
    <property type="term" value="P:L-valine biosynthetic process"/>
    <property type="evidence" value="ECO:0007669"/>
    <property type="project" value="TreeGrafter"/>
</dbReference>
<evidence type="ECO:0000256" key="3">
    <source>
        <dbReference type="ARBA" id="ARBA00023052"/>
    </source>
</evidence>
<evidence type="ECO:0000259" key="6">
    <source>
        <dbReference type="Pfam" id="PF00205"/>
    </source>
</evidence>
<evidence type="ECO:0000256" key="2">
    <source>
        <dbReference type="ARBA" id="ARBA00007812"/>
    </source>
</evidence>
<dbReference type="GO" id="GO:0009097">
    <property type="term" value="P:isoleucine biosynthetic process"/>
    <property type="evidence" value="ECO:0007669"/>
    <property type="project" value="TreeGrafter"/>
</dbReference>
<dbReference type="RefSeq" id="WP_199020263.1">
    <property type="nucleotide sequence ID" value="NZ_JAELUP010000089.1"/>
</dbReference>
<reference evidence="9" key="1">
    <citation type="submission" date="2020-12" db="EMBL/GenBank/DDBJ databases">
        <authorList>
            <person name="Huq M.A."/>
        </authorList>
    </citation>
    <scope>NUCLEOTIDE SEQUENCE</scope>
    <source>
        <strain evidence="9">MAHUQ-46</strain>
    </source>
</reference>
<dbReference type="FunFam" id="3.40.50.970:FF:000007">
    <property type="entry name" value="Acetolactate synthase"/>
    <property type="match status" value="1"/>
</dbReference>
<feature type="domain" description="Thiamine pyrophosphate enzyme central" evidence="6">
    <location>
        <begin position="202"/>
        <end position="338"/>
    </location>
</feature>
<dbReference type="Gene3D" id="3.40.50.1220">
    <property type="entry name" value="TPP-binding domain"/>
    <property type="match status" value="1"/>
</dbReference>
<dbReference type="InterPro" id="IPR012000">
    <property type="entry name" value="Thiamin_PyroP_enz_cen_dom"/>
</dbReference>
<protein>
    <submittedName>
        <fullName evidence="9">Thiamine pyrophosphate-binding protein</fullName>
    </submittedName>
</protein>
<dbReference type="GO" id="GO:0000287">
    <property type="term" value="F:magnesium ion binding"/>
    <property type="evidence" value="ECO:0007669"/>
    <property type="project" value="InterPro"/>
</dbReference>
<dbReference type="PANTHER" id="PTHR18968">
    <property type="entry name" value="THIAMINE PYROPHOSPHATE ENZYMES"/>
    <property type="match status" value="1"/>
</dbReference>
<dbReference type="SUPFAM" id="SSF52518">
    <property type="entry name" value="Thiamin diphosphate-binding fold (THDP-binding)"/>
    <property type="match status" value="2"/>
</dbReference>
<evidence type="ECO:0000259" key="8">
    <source>
        <dbReference type="Pfam" id="PF02776"/>
    </source>
</evidence>
<dbReference type="Pfam" id="PF00205">
    <property type="entry name" value="TPP_enzyme_M"/>
    <property type="match status" value="1"/>
</dbReference>
<evidence type="ECO:0000259" key="7">
    <source>
        <dbReference type="Pfam" id="PF02775"/>
    </source>
</evidence>
<accession>A0A934MRW1</accession>
<dbReference type="InterPro" id="IPR000399">
    <property type="entry name" value="TPP-bd_CS"/>
</dbReference>
<comment type="similarity">
    <text evidence="2 5">Belongs to the TPP enzyme family.</text>
</comment>
<proteinExistence type="inferred from homology"/>
<dbReference type="Pfam" id="PF02776">
    <property type="entry name" value="TPP_enzyme_N"/>
    <property type="match status" value="1"/>
</dbReference>
<dbReference type="SUPFAM" id="SSF52467">
    <property type="entry name" value="DHS-like NAD/FAD-binding domain"/>
    <property type="match status" value="1"/>
</dbReference>
<dbReference type="InterPro" id="IPR012001">
    <property type="entry name" value="Thiamin_PyroP_enz_TPP-bd_dom"/>
</dbReference>
<dbReference type="InterPro" id="IPR029061">
    <property type="entry name" value="THDP-binding"/>
</dbReference>
<dbReference type="PROSITE" id="PS00187">
    <property type="entry name" value="TPP_ENZYMES"/>
    <property type="match status" value="1"/>
</dbReference>
<evidence type="ECO:0000256" key="4">
    <source>
        <dbReference type="ARBA" id="ARBA00048670"/>
    </source>
</evidence>
<gene>
    <name evidence="9" type="ORF">JFN88_16010</name>
</gene>